<proteinExistence type="predicted"/>
<gene>
    <name evidence="1" type="ORF">L227DRAFT_560987</name>
</gene>
<evidence type="ECO:0000313" key="2">
    <source>
        <dbReference type="Proteomes" id="UP000313359"/>
    </source>
</evidence>
<accession>A0A5C2SMC8</accession>
<name>A0A5C2SMC8_9APHY</name>
<reference evidence="1" key="1">
    <citation type="journal article" date="2018" name="Genome Biol. Evol.">
        <title>Genomics and development of Lentinus tigrinus, a white-rot wood-decaying mushroom with dimorphic fruiting bodies.</title>
        <authorList>
            <person name="Wu B."/>
            <person name="Xu Z."/>
            <person name="Knudson A."/>
            <person name="Carlson A."/>
            <person name="Chen N."/>
            <person name="Kovaka S."/>
            <person name="LaButti K."/>
            <person name="Lipzen A."/>
            <person name="Pennachio C."/>
            <person name="Riley R."/>
            <person name="Schakwitz W."/>
            <person name="Umezawa K."/>
            <person name="Ohm R.A."/>
            <person name="Grigoriev I.V."/>
            <person name="Nagy L.G."/>
            <person name="Gibbons J."/>
            <person name="Hibbett D."/>
        </authorList>
    </citation>
    <scope>NUCLEOTIDE SEQUENCE [LARGE SCALE GENOMIC DNA]</scope>
    <source>
        <strain evidence="1">ALCF2SS1-6</strain>
    </source>
</reference>
<sequence>MCDVAGMEEWVGTVRHSKSHGLDIVSLCFKPVEDVIERVELDVFDIALGVLAWSTRSHSAWKEQRAERSLSVKTGMGATMAAGSLNFGASGATGLLVGDIDNKAKLEDGAAEVTGCEVVATSAMAGVDEGMKEREGAAGFVEEAVGAVKSGKRGGDGQRLQRRCWQSDDAAADHWDVSKAKSGRVGYDVHGSGARRWLGEESGRERELQGHCQWDDTATNGDGLSKGVVIGDWGAHHLLPLLLALTPVSHSIVSCREEERHRTRIVDIDVAVCHSGSLYRKRTLGVGANSGMLEIENMEVEGPWQEKGQRGESRRDGEAILGQAGKNNPPNYPKSTQFVQEVFSGSLWSGAWSATSVKAAAAGGGTSDFDDRDLHE</sequence>
<keyword evidence="2" id="KW-1185">Reference proteome</keyword>
<dbReference type="AlphaFoldDB" id="A0A5C2SMC8"/>
<evidence type="ECO:0000313" key="1">
    <source>
        <dbReference type="EMBL" id="RPD64289.1"/>
    </source>
</evidence>
<dbReference type="EMBL" id="ML122254">
    <property type="protein sequence ID" value="RPD64289.1"/>
    <property type="molecule type" value="Genomic_DNA"/>
</dbReference>
<protein>
    <submittedName>
        <fullName evidence="1">Uncharacterized protein</fullName>
    </submittedName>
</protein>
<organism evidence="1 2">
    <name type="scientific">Lentinus tigrinus ALCF2SS1-6</name>
    <dbReference type="NCBI Taxonomy" id="1328759"/>
    <lineage>
        <taxon>Eukaryota</taxon>
        <taxon>Fungi</taxon>
        <taxon>Dikarya</taxon>
        <taxon>Basidiomycota</taxon>
        <taxon>Agaricomycotina</taxon>
        <taxon>Agaricomycetes</taxon>
        <taxon>Polyporales</taxon>
        <taxon>Polyporaceae</taxon>
        <taxon>Lentinus</taxon>
    </lineage>
</organism>
<dbReference type="Proteomes" id="UP000313359">
    <property type="component" value="Unassembled WGS sequence"/>
</dbReference>